<gene>
    <name evidence="7" type="ORF">DGUA_6G012140</name>
</gene>
<evidence type="ECO:0000256" key="1">
    <source>
        <dbReference type="ARBA" id="ARBA00004584"/>
    </source>
</evidence>
<name>A0A3B0K131_DROGU</name>
<keyword evidence="8" id="KW-1185">Reference proteome</keyword>
<dbReference type="OrthoDB" id="7868318at2759"/>
<evidence type="ECO:0000313" key="8">
    <source>
        <dbReference type="Proteomes" id="UP000268350"/>
    </source>
</evidence>
<feature type="compositionally biased region" description="Basic and acidic residues" evidence="6">
    <location>
        <begin position="129"/>
        <end position="138"/>
    </location>
</feature>
<keyword evidence="3 5" id="KW-0175">Coiled coil</keyword>
<dbReference type="PANTHER" id="PTHR10643">
    <property type="entry name" value="KINETOCHORE PROTEIN NDC80"/>
    <property type="match status" value="1"/>
</dbReference>
<feature type="coiled-coil region" evidence="5">
    <location>
        <begin position="419"/>
        <end position="446"/>
    </location>
</feature>
<organism evidence="7 8">
    <name type="scientific">Drosophila guanche</name>
    <name type="common">Fruit fly</name>
    <dbReference type="NCBI Taxonomy" id="7266"/>
    <lineage>
        <taxon>Eukaryota</taxon>
        <taxon>Metazoa</taxon>
        <taxon>Ecdysozoa</taxon>
        <taxon>Arthropoda</taxon>
        <taxon>Hexapoda</taxon>
        <taxon>Insecta</taxon>
        <taxon>Pterygota</taxon>
        <taxon>Neoptera</taxon>
        <taxon>Endopterygota</taxon>
        <taxon>Diptera</taxon>
        <taxon>Brachycera</taxon>
        <taxon>Muscomorpha</taxon>
        <taxon>Ephydroidea</taxon>
        <taxon>Drosophilidae</taxon>
        <taxon>Drosophila</taxon>
        <taxon>Sophophora</taxon>
    </lineage>
</organism>
<dbReference type="Proteomes" id="UP000268350">
    <property type="component" value="Unassembled WGS sequence"/>
</dbReference>
<protein>
    <recommendedName>
        <fullName evidence="9">Kinetochore and Eb1-associated basic protein</fullName>
    </recommendedName>
</protein>
<evidence type="ECO:0000256" key="6">
    <source>
        <dbReference type="SAM" id="MobiDB-lite"/>
    </source>
</evidence>
<proteinExistence type="predicted"/>
<evidence type="ECO:0000256" key="2">
    <source>
        <dbReference type="ARBA" id="ARBA00022454"/>
    </source>
</evidence>
<feature type="compositionally biased region" description="Low complexity" evidence="6">
    <location>
        <begin position="69"/>
        <end position="86"/>
    </location>
</feature>
<reference evidence="8" key="1">
    <citation type="submission" date="2018-01" db="EMBL/GenBank/DDBJ databases">
        <authorList>
            <person name="Alioto T."/>
            <person name="Alioto T."/>
        </authorList>
    </citation>
    <scope>NUCLEOTIDE SEQUENCE [LARGE SCALE GENOMIC DNA]</scope>
</reference>
<accession>A0A3B0K131</accession>
<dbReference type="GO" id="GO:0051315">
    <property type="term" value="P:attachment of mitotic spindle microtubules to kinetochore"/>
    <property type="evidence" value="ECO:0007669"/>
    <property type="project" value="InterPro"/>
</dbReference>
<evidence type="ECO:0000256" key="4">
    <source>
        <dbReference type="ARBA" id="ARBA00023328"/>
    </source>
</evidence>
<dbReference type="AlphaFoldDB" id="A0A3B0K131"/>
<evidence type="ECO:0000256" key="3">
    <source>
        <dbReference type="ARBA" id="ARBA00023054"/>
    </source>
</evidence>
<keyword evidence="4" id="KW-0137">Centromere</keyword>
<dbReference type="OMA" id="PIRPKVI"/>
<feature type="region of interest" description="Disordered" evidence="6">
    <location>
        <begin position="129"/>
        <end position="159"/>
    </location>
</feature>
<evidence type="ECO:0008006" key="9">
    <source>
        <dbReference type="Google" id="ProtNLM"/>
    </source>
</evidence>
<keyword evidence="2" id="KW-0158">Chromosome</keyword>
<evidence type="ECO:0000313" key="7">
    <source>
        <dbReference type="EMBL" id="SPP79306.1"/>
    </source>
</evidence>
<feature type="compositionally biased region" description="Basic and acidic residues" evidence="6">
    <location>
        <begin position="27"/>
        <end position="36"/>
    </location>
</feature>
<dbReference type="Gene3D" id="1.10.418.30">
    <property type="entry name" value="Ncd80 complex, Ncd80 subunit"/>
    <property type="match status" value="1"/>
</dbReference>
<dbReference type="PANTHER" id="PTHR10643:SF2">
    <property type="entry name" value="KINETOCHORE PROTEIN NDC80 HOMOLOG"/>
    <property type="match status" value="1"/>
</dbReference>
<dbReference type="InterPro" id="IPR038273">
    <property type="entry name" value="Ndc80_sf"/>
</dbReference>
<sequence>MDMPKRTADLLDIPRTPDMRNYAQISDPRRTKELLERQQQARQQKTPEMSSPIFLEPLRTKELLERQRQASSASASRAVRTPSAPAFGNMTDRGDIHKTPEMRCPRIAVVLCSEPPLPVRTKELLERWRREDERDSSRRTASATRIGRQNHKSPIPGTAANRLLVPSIGFSYPKQQHQQQLFPHTSASASASRAERETPHITKLGITKRRLEFRHVQGKESMGSKLERLTAYLQQEMEGWGSSSSSSTERRLRQMTIADFVSIVRHLLPHSGVAAGSLSKACYAEQLMDALQQLKYPKKVNRSWLLMPGTQHVIGHVLDLLDFLLDFAVTATTRGEATCEFPFVADSSLDEKSFVLMAKDYHRWQAAENSLQLEQQKCNELLKECCNSNDIIALQQELESLQLEPNQLELSTVQDQKLQQQQLEQRDSLQQELTNCQDKLKSVLAESLAYEGRFSHLCTETWRQKQILQSLQDRVRSQRCSYQEYARLLDLHAERCDELQVYRRRQQDIAERLSIAKLRWKRSRKHLMDSIEAYNVHMRDFEYSLAFKGSCPKSLQLPLYPTLEETQERRERLQQLRNLMDSTVAKAGCFRKQPLGEIQS</sequence>
<dbReference type="EMBL" id="OUUW01000004">
    <property type="protein sequence ID" value="SPP79306.1"/>
    <property type="molecule type" value="Genomic_DNA"/>
</dbReference>
<comment type="subcellular location">
    <subcellularLocation>
        <location evidence="1">Chromosome</location>
        <location evidence="1">Centromere</location>
    </subcellularLocation>
</comment>
<dbReference type="InterPro" id="IPR005550">
    <property type="entry name" value="Kinetochore_Ndc80"/>
</dbReference>
<evidence type="ECO:0000256" key="5">
    <source>
        <dbReference type="SAM" id="Coils"/>
    </source>
</evidence>
<feature type="region of interest" description="Disordered" evidence="6">
    <location>
        <begin position="65"/>
        <end position="99"/>
    </location>
</feature>
<feature type="region of interest" description="Disordered" evidence="6">
    <location>
        <begin position="1"/>
        <end position="50"/>
    </location>
</feature>
<dbReference type="GO" id="GO:0031262">
    <property type="term" value="C:Ndc80 complex"/>
    <property type="evidence" value="ECO:0007669"/>
    <property type="project" value="InterPro"/>
</dbReference>